<proteinExistence type="predicted"/>
<dbReference type="Proteomes" id="UP000310263">
    <property type="component" value="Unassembled WGS sequence"/>
</dbReference>
<keyword evidence="2" id="KW-1185">Reference proteome</keyword>
<dbReference type="EMBL" id="SRYE01000001">
    <property type="protein sequence ID" value="TGY63195.1"/>
    <property type="molecule type" value="Genomic_DNA"/>
</dbReference>
<dbReference type="OrthoDB" id="399884at2"/>
<accession>A0A4S2F310</accession>
<protein>
    <submittedName>
        <fullName evidence="1">Uncharacterized protein</fullName>
    </submittedName>
</protein>
<evidence type="ECO:0000313" key="2">
    <source>
        <dbReference type="Proteomes" id="UP000310263"/>
    </source>
</evidence>
<organism evidence="1 2">
    <name type="scientific">Muricaecibacterium torontonense</name>
    <dbReference type="NCBI Taxonomy" id="3032871"/>
    <lineage>
        <taxon>Bacteria</taxon>
        <taxon>Bacillati</taxon>
        <taxon>Actinomycetota</taxon>
        <taxon>Coriobacteriia</taxon>
        <taxon>Coriobacteriales</taxon>
        <taxon>Atopobiaceae</taxon>
        <taxon>Muricaecibacterium</taxon>
    </lineage>
</organism>
<reference evidence="1 2" key="1">
    <citation type="submission" date="2019-04" db="EMBL/GenBank/DDBJ databases">
        <title>Microbes associate with the intestines of laboratory mice.</title>
        <authorList>
            <person name="Navarre W."/>
            <person name="Wong E."/>
            <person name="Huang K."/>
            <person name="Tropini C."/>
            <person name="Ng K."/>
            <person name="Yu B."/>
        </authorList>
    </citation>
    <scope>NUCLEOTIDE SEQUENCE [LARGE SCALE GENOMIC DNA]</scope>
    <source>
        <strain evidence="1 2">NM07_P-09</strain>
    </source>
</reference>
<sequence>MANFDTEREGQIEFYKTFLPLIDPNLTLDDILADDNDGVLNGNLLEFKLRVNDLNAVLFQCVKYLSSLRIKGKPVPANIIIVDLNGEQAYLYQSADYLDDIEKVYSGGASKSNAGFVGRAYDEKYAYGQDQLAVTRLIKRLKETEFTRIHIDENCIVGWATAFYKAVPTARKEDFIGDDTGKHKTIGEIRNPSVFAEYIYPYKGTSNVKFQYLMDKLNDTLQKKNLGAFYTPEPYAEKSHELLRMAIGRVPAGNDYVIIDRCAGTGNLEKGLTDEELSHCILSTVEYYEYKVMQEILGSKVRHIIPPIEADDTFNAGLVRGADALSEEYINNPVIKQYVDDPNCTIILFENPPYAETTSAEHQRTKASKKSSTWKSSYLVGEMKKQLKGTVTNDLGNAFIWSGFEYYLRQPTDSYVVYSPVKYWKAQHLVNKKFIAGFGFNRRWFHTNIDACVMVALWANEDAQLDNFQIEGYDWDSKTDKLVGVGMLDVKRVYTSVSKTYYDKRAIPDADRNGILCGLNGLEKFDGVRRNKPAYNADIIGYMVTHSSGFDNPDLDSSLLVGGRYDGNGFYLRKDNYLEKMPLFAMSRYITYNREWTQRARIMKSGDGADRFNADVASGKLDQWLRKCLLFTCVEMQNHMRTFTGSDGRFYRNELCMDTTNGPTVASEDLKNLVCGLAEQRILDQWKTLMDAVKQADEYDPRLTYGVYQIFAEIDTSYKDDEGNTVWNNVEVHSALQTLKTLVKEYYNTEIVPTLFEYEFLK</sequence>
<gene>
    <name evidence="1" type="ORF">E5334_01445</name>
</gene>
<evidence type="ECO:0000313" key="1">
    <source>
        <dbReference type="EMBL" id="TGY63195.1"/>
    </source>
</evidence>
<comment type="caution">
    <text evidence="1">The sequence shown here is derived from an EMBL/GenBank/DDBJ whole genome shotgun (WGS) entry which is preliminary data.</text>
</comment>
<name>A0A4S2F310_9ACTN</name>
<dbReference type="AlphaFoldDB" id="A0A4S2F310"/>
<dbReference type="RefSeq" id="WP_136011821.1">
    <property type="nucleotide sequence ID" value="NZ_SRYE01000001.1"/>
</dbReference>